<evidence type="ECO:0000313" key="2">
    <source>
        <dbReference type="EMBL" id="GGT96022.1"/>
    </source>
</evidence>
<accession>A0A918HQG7</accession>
<keyword evidence="1" id="KW-0175">Coiled coil</keyword>
<dbReference type="AlphaFoldDB" id="A0A918HQG7"/>
<dbReference type="Proteomes" id="UP000646776">
    <property type="component" value="Unassembled WGS sequence"/>
</dbReference>
<feature type="coiled-coil region" evidence="1">
    <location>
        <begin position="56"/>
        <end position="83"/>
    </location>
</feature>
<dbReference type="RefSeq" id="WP_189718145.1">
    <property type="nucleotide sequence ID" value="NZ_BMSA01000050.1"/>
</dbReference>
<organism evidence="2 3">
    <name type="scientific">Streptomyces phaeofaciens</name>
    <dbReference type="NCBI Taxonomy" id="68254"/>
    <lineage>
        <taxon>Bacteria</taxon>
        <taxon>Bacillati</taxon>
        <taxon>Actinomycetota</taxon>
        <taxon>Actinomycetes</taxon>
        <taxon>Kitasatosporales</taxon>
        <taxon>Streptomycetaceae</taxon>
        <taxon>Streptomyces</taxon>
    </lineage>
</organism>
<evidence type="ECO:0000313" key="3">
    <source>
        <dbReference type="Proteomes" id="UP000646776"/>
    </source>
</evidence>
<reference evidence="2" key="1">
    <citation type="journal article" date="2014" name="Int. J. Syst. Evol. Microbiol.">
        <title>Complete genome sequence of Corynebacterium casei LMG S-19264T (=DSM 44701T), isolated from a smear-ripened cheese.</title>
        <authorList>
            <consortium name="US DOE Joint Genome Institute (JGI-PGF)"/>
            <person name="Walter F."/>
            <person name="Albersmeier A."/>
            <person name="Kalinowski J."/>
            <person name="Ruckert C."/>
        </authorList>
    </citation>
    <scope>NUCLEOTIDE SEQUENCE</scope>
    <source>
        <strain evidence="2">JCM 4125</strain>
    </source>
</reference>
<sequence>MLLNTTACQSAPGYAKTELRLLHALWEIAQDLQSISRLATLVDASDTDEDLIRQAIAAVTTRVEAIETEADQLLRNLEQDEKIRAESRRSAARAETERRAALRKEALLDAAARAKAGAAISGAAPLGRSCTVAAAQAQPGQVRCRT</sequence>
<evidence type="ECO:0000256" key="1">
    <source>
        <dbReference type="SAM" id="Coils"/>
    </source>
</evidence>
<comment type="caution">
    <text evidence="2">The sequence shown here is derived from an EMBL/GenBank/DDBJ whole genome shotgun (WGS) entry which is preliminary data.</text>
</comment>
<name>A0A918HQG7_9ACTN</name>
<reference evidence="2" key="2">
    <citation type="submission" date="2020-09" db="EMBL/GenBank/DDBJ databases">
        <authorList>
            <person name="Sun Q."/>
            <person name="Ohkuma M."/>
        </authorList>
    </citation>
    <scope>NUCLEOTIDE SEQUENCE</scope>
    <source>
        <strain evidence="2">JCM 4125</strain>
    </source>
</reference>
<keyword evidence="3" id="KW-1185">Reference proteome</keyword>
<proteinExistence type="predicted"/>
<gene>
    <name evidence="2" type="ORF">GCM10010226_87020</name>
</gene>
<protein>
    <submittedName>
        <fullName evidence="2">Uncharacterized protein</fullName>
    </submittedName>
</protein>
<dbReference type="EMBL" id="BMSA01000050">
    <property type="protein sequence ID" value="GGT96022.1"/>
    <property type="molecule type" value="Genomic_DNA"/>
</dbReference>